<dbReference type="GO" id="GO:0031640">
    <property type="term" value="P:killing of cells of another organism"/>
    <property type="evidence" value="ECO:0007669"/>
    <property type="project" value="UniProtKB-KW"/>
</dbReference>
<keyword evidence="4 6" id="KW-0378">Hydrolase</keyword>
<dbReference type="GO" id="GO:0009253">
    <property type="term" value="P:peptidoglycan catabolic process"/>
    <property type="evidence" value="ECO:0007669"/>
    <property type="project" value="InterPro"/>
</dbReference>
<keyword evidence="8" id="KW-1185">Reference proteome</keyword>
<dbReference type="PANTHER" id="PTHR38107">
    <property type="match status" value="1"/>
</dbReference>
<evidence type="ECO:0000256" key="5">
    <source>
        <dbReference type="ARBA" id="ARBA00023295"/>
    </source>
</evidence>
<evidence type="ECO:0000313" key="7">
    <source>
        <dbReference type="EMBL" id="QIH41442.1"/>
    </source>
</evidence>
<reference evidence="7 8" key="1">
    <citation type="submission" date="2020-02" db="EMBL/GenBank/DDBJ databases">
        <title>A complete genome of a marine bacterium Vibrio sp. ZWAL4003 isolated from the mangrove sediment with the ability to degrade polysaccharides.</title>
        <authorList>
            <person name="Wu J."/>
            <person name="Qu W."/>
            <person name="Zeng R."/>
        </authorList>
    </citation>
    <scope>NUCLEOTIDE SEQUENCE [LARGE SCALE GENOMIC DNA]</scope>
    <source>
        <strain evidence="7 8">ZWAL4003</strain>
    </source>
</reference>
<evidence type="ECO:0000256" key="4">
    <source>
        <dbReference type="ARBA" id="ARBA00022801"/>
    </source>
</evidence>
<dbReference type="InterPro" id="IPR023346">
    <property type="entry name" value="Lysozyme-like_dom_sf"/>
</dbReference>
<dbReference type="HAMAP" id="MF_04110">
    <property type="entry name" value="ENDOLYSIN_T4"/>
    <property type="match status" value="1"/>
</dbReference>
<dbReference type="PANTHER" id="PTHR38107:SF3">
    <property type="entry name" value="LYSOZYME RRRD-RELATED"/>
    <property type="match status" value="1"/>
</dbReference>
<comment type="catalytic activity">
    <reaction evidence="1 6">
        <text>Hydrolysis of (1-&gt;4)-beta-linkages between N-acetylmuramic acid and N-acetyl-D-glucosamine residues in a peptidoglycan and between N-acetyl-D-glucosamine residues in chitodextrins.</text>
        <dbReference type="EC" id="3.2.1.17"/>
    </reaction>
</comment>
<dbReference type="AlphaFoldDB" id="A0A6G7CH63"/>
<keyword evidence="2 6" id="KW-0929">Antimicrobial</keyword>
<dbReference type="GO" id="GO:0003796">
    <property type="term" value="F:lysozyme activity"/>
    <property type="evidence" value="ECO:0007669"/>
    <property type="project" value="UniProtKB-EC"/>
</dbReference>
<dbReference type="EC" id="3.2.1.17" evidence="6"/>
<dbReference type="InterPro" id="IPR002196">
    <property type="entry name" value="Glyco_hydro_24"/>
</dbReference>
<evidence type="ECO:0000256" key="1">
    <source>
        <dbReference type="ARBA" id="ARBA00000632"/>
    </source>
</evidence>
<name>A0A6G7CH63_9VIBR</name>
<dbReference type="RefSeq" id="WP_165311038.1">
    <property type="nucleotide sequence ID" value="NZ_CP049331.1"/>
</dbReference>
<dbReference type="InterPro" id="IPR023347">
    <property type="entry name" value="Lysozyme_dom_sf"/>
</dbReference>
<dbReference type="EMBL" id="CP049331">
    <property type="protein sequence ID" value="QIH41442.1"/>
    <property type="molecule type" value="Genomic_DNA"/>
</dbReference>
<protein>
    <recommendedName>
        <fullName evidence="6">Lysozyme</fullName>
        <ecNumber evidence="6">3.2.1.17</ecNumber>
    </recommendedName>
</protein>
<dbReference type="Gene3D" id="1.10.530.40">
    <property type="match status" value="1"/>
</dbReference>
<accession>A0A6G7CH63</accession>
<dbReference type="Proteomes" id="UP000503003">
    <property type="component" value="Chromosome 1"/>
</dbReference>
<sequence length="162" mass="17852">MNKISLNIRSLSAAGASAFVMAMALIVPFEGKEFKPYYDVAGILTVCHGHTGSDIIEDKTYNESECVQLLEQDLATVKQNLDPLIKHPIPEATRAALYSFTFNVGVGAMSRSTLLMKLNSGDTKAACLELHRWVYAGGQKWKGLITRRQIEEEICNLQLSSS</sequence>
<dbReference type="SUPFAM" id="SSF53955">
    <property type="entry name" value="Lysozyme-like"/>
    <property type="match status" value="1"/>
</dbReference>
<evidence type="ECO:0000256" key="3">
    <source>
        <dbReference type="ARBA" id="ARBA00022638"/>
    </source>
</evidence>
<evidence type="ECO:0000256" key="6">
    <source>
        <dbReference type="RuleBase" id="RU003788"/>
    </source>
</evidence>
<organism evidence="7 8">
    <name type="scientific">Vibrio ziniensis</name>
    <dbReference type="NCBI Taxonomy" id="2711221"/>
    <lineage>
        <taxon>Bacteria</taxon>
        <taxon>Pseudomonadati</taxon>
        <taxon>Pseudomonadota</taxon>
        <taxon>Gammaproteobacteria</taxon>
        <taxon>Vibrionales</taxon>
        <taxon>Vibrionaceae</taxon>
        <taxon>Vibrio</taxon>
    </lineage>
</organism>
<keyword evidence="3 6" id="KW-0081">Bacteriolytic enzyme</keyword>
<evidence type="ECO:0000313" key="8">
    <source>
        <dbReference type="Proteomes" id="UP000503003"/>
    </source>
</evidence>
<dbReference type="HAMAP" id="MF_04136">
    <property type="entry name" value="SAR_ENDOLYSIN"/>
    <property type="match status" value="1"/>
</dbReference>
<dbReference type="GO" id="GO:0042742">
    <property type="term" value="P:defense response to bacterium"/>
    <property type="evidence" value="ECO:0007669"/>
    <property type="project" value="UniProtKB-KW"/>
</dbReference>
<dbReference type="InterPro" id="IPR034690">
    <property type="entry name" value="Endolysin_T4_type"/>
</dbReference>
<dbReference type="CDD" id="cd16900">
    <property type="entry name" value="endolysin_R21-like"/>
    <property type="match status" value="1"/>
</dbReference>
<evidence type="ECO:0000256" key="2">
    <source>
        <dbReference type="ARBA" id="ARBA00022529"/>
    </source>
</evidence>
<proteinExistence type="inferred from homology"/>
<comment type="similarity">
    <text evidence="6">Belongs to the glycosyl hydrolase 24 family.</text>
</comment>
<dbReference type="Pfam" id="PF00959">
    <property type="entry name" value="Phage_lysozyme"/>
    <property type="match status" value="1"/>
</dbReference>
<dbReference type="GO" id="GO:0016998">
    <property type="term" value="P:cell wall macromolecule catabolic process"/>
    <property type="evidence" value="ECO:0007669"/>
    <property type="project" value="InterPro"/>
</dbReference>
<keyword evidence="5 6" id="KW-0326">Glycosidase</keyword>
<dbReference type="InterPro" id="IPR043688">
    <property type="entry name" value="SAR_endolysin-like"/>
</dbReference>
<gene>
    <name evidence="7" type="ORF">G5S32_05285</name>
</gene>
<dbReference type="InterPro" id="IPR051018">
    <property type="entry name" value="Bacteriophage_GH24"/>
</dbReference>
<dbReference type="KEGG" id="vzi:G5S32_05285"/>